<dbReference type="Gene3D" id="1.10.220.10">
    <property type="entry name" value="Annexin"/>
    <property type="match status" value="1"/>
</dbReference>
<feature type="compositionally biased region" description="Low complexity" evidence="3">
    <location>
        <begin position="40"/>
        <end position="50"/>
    </location>
</feature>
<evidence type="ECO:0000256" key="3">
    <source>
        <dbReference type="SAM" id="MobiDB-lite"/>
    </source>
</evidence>
<keyword evidence="1" id="KW-0677">Repeat</keyword>
<dbReference type="Pfam" id="PF00191">
    <property type="entry name" value="Annexin"/>
    <property type="match status" value="1"/>
</dbReference>
<gene>
    <name evidence="4" type="ORF">Bca52824_010632</name>
</gene>
<dbReference type="OrthoDB" id="37886at2759"/>
<comment type="caution">
    <text evidence="4">The sequence shown here is derived from an EMBL/GenBank/DDBJ whole genome shotgun (WGS) entry which is preliminary data.</text>
</comment>
<evidence type="ECO:0000313" key="5">
    <source>
        <dbReference type="Proteomes" id="UP000886595"/>
    </source>
</evidence>
<dbReference type="SUPFAM" id="SSF47874">
    <property type="entry name" value="Annexin"/>
    <property type="match status" value="1"/>
</dbReference>
<dbReference type="EMBL" id="JAAMPC010000002">
    <property type="protein sequence ID" value="KAG2327904.1"/>
    <property type="molecule type" value="Genomic_DNA"/>
</dbReference>
<evidence type="ECO:0000313" key="4">
    <source>
        <dbReference type="EMBL" id="KAG2327904.1"/>
    </source>
</evidence>
<dbReference type="InterPro" id="IPR018502">
    <property type="entry name" value="Annexin_repeat"/>
</dbReference>
<dbReference type="Proteomes" id="UP000886595">
    <property type="component" value="Unassembled WGS sequence"/>
</dbReference>
<evidence type="ECO:0000256" key="1">
    <source>
        <dbReference type="ARBA" id="ARBA00022737"/>
    </source>
</evidence>
<keyword evidence="5" id="KW-1185">Reference proteome</keyword>
<organism evidence="4 5">
    <name type="scientific">Brassica carinata</name>
    <name type="common">Ethiopian mustard</name>
    <name type="synonym">Abyssinian cabbage</name>
    <dbReference type="NCBI Taxonomy" id="52824"/>
    <lineage>
        <taxon>Eukaryota</taxon>
        <taxon>Viridiplantae</taxon>
        <taxon>Streptophyta</taxon>
        <taxon>Embryophyta</taxon>
        <taxon>Tracheophyta</taxon>
        <taxon>Spermatophyta</taxon>
        <taxon>Magnoliopsida</taxon>
        <taxon>eudicotyledons</taxon>
        <taxon>Gunneridae</taxon>
        <taxon>Pentapetalae</taxon>
        <taxon>rosids</taxon>
        <taxon>malvids</taxon>
        <taxon>Brassicales</taxon>
        <taxon>Brassicaceae</taxon>
        <taxon>Brassiceae</taxon>
        <taxon>Brassica</taxon>
    </lineage>
</organism>
<proteinExistence type="predicted"/>
<feature type="region of interest" description="Disordered" evidence="3">
    <location>
        <begin position="30"/>
        <end position="50"/>
    </location>
</feature>
<keyword evidence="2" id="KW-0041">Annexin</keyword>
<name>A0A8X7WDV6_BRACI</name>
<dbReference type="AlphaFoldDB" id="A0A8X7WDV6"/>
<dbReference type="InterPro" id="IPR037104">
    <property type="entry name" value="Annexin_sf"/>
</dbReference>
<reference evidence="4 5" key="1">
    <citation type="submission" date="2020-02" db="EMBL/GenBank/DDBJ databases">
        <authorList>
            <person name="Ma Q."/>
            <person name="Huang Y."/>
            <person name="Song X."/>
            <person name="Pei D."/>
        </authorList>
    </citation>
    <scope>NUCLEOTIDE SEQUENCE [LARGE SCALE GENOMIC DNA]</scope>
    <source>
        <strain evidence="4">Sxm20200214</strain>
        <tissue evidence="4">Leaf</tissue>
    </source>
</reference>
<evidence type="ECO:0000256" key="2">
    <source>
        <dbReference type="ARBA" id="ARBA00023216"/>
    </source>
</evidence>
<accession>A0A8X7WDV6</accession>
<protein>
    <submittedName>
        <fullName evidence="4">Uncharacterized protein</fullName>
    </submittedName>
</protein>
<dbReference type="GO" id="GO:0005544">
    <property type="term" value="F:calcium-dependent phospholipid binding"/>
    <property type="evidence" value="ECO:0007669"/>
    <property type="project" value="InterPro"/>
</dbReference>
<sequence length="171" mass="18977">MYVSDLTRLLLLLPSKSIASSSYLKRDQQSPVSESVLHGPISSSNSPPMRSFSGCGGGSLRVGSIRLFNGFVRKAVGSCVDYDLDEQLPFTMDFCLRIIRDSVEGFGTGEDPLTRQIVTRAEIDLIKARGKYFNEKSSIEKAITGDVSCDWKDFLITLLDSKMWSLFYNLG</sequence>
<dbReference type="GO" id="GO:0005509">
    <property type="term" value="F:calcium ion binding"/>
    <property type="evidence" value="ECO:0007669"/>
    <property type="project" value="InterPro"/>
</dbReference>